<dbReference type="SUPFAM" id="SSF51905">
    <property type="entry name" value="FAD/NAD(P)-binding domain"/>
    <property type="match status" value="1"/>
</dbReference>
<keyword evidence="4" id="KW-1185">Reference proteome</keyword>
<feature type="region of interest" description="Disordered" evidence="1">
    <location>
        <begin position="37"/>
        <end position="62"/>
    </location>
</feature>
<organism evidence="3 4">
    <name type="scientific">Candidatus Nitrospira allomarina</name>
    <dbReference type="NCBI Taxonomy" id="3020900"/>
    <lineage>
        <taxon>Bacteria</taxon>
        <taxon>Pseudomonadati</taxon>
        <taxon>Nitrospirota</taxon>
        <taxon>Nitrospiria</taxon>
        <taxon>Nitrospirales</taxon>
        <taxon>Nitrospiraceae</taxon>
        <taxon>Nitrospira</taxon>
    </lineage>
</organism>
<proteinExistence type="predicted"/>
<dbReference type="GO" id="GO:0016491">
    <property type="term" value="F:oxidoreductase activity"/>
    <property type="evidence" value="ECO:0007669"/>
    <property type="project" value="InterPro"/>
</dbReference>
<dbReference type="Gene3D" id="3.50.50.60">
    <property type="entry name" value="FAD/NAD(P)-binding domain"/>
    <property type="match status" value="1"/>
</dbReference>
<evidence type="ECO:0000256" key="1">
    <source>
        <dbReference type="SAM" id="MobiDB-lite"/>
    </source>
</evidence>
<gene>
    <name evidence="3" type="ORF">PP769_18235</name>
</gene>
<dbReference type="InterPro" id="IPR036188">
    <property type="entry name" value="FAD/NAD-bd_sf"/>
</dbReference>
<dbReference type="PANTHER" id="PTHR42923:SF46">
    <property type="entry name" value="AMINE OXIDASE"/>
    <property type="match status" value="1"/>
</dbReference>
<evidence type="ECO:0000259" key="2">
    <source>
        <dbReference type="Pfam" id="PF01593"/>
    </source>
</evidence>
<dbReference type="PANTHER" id="PTHR42923">
    <property type="entry name" value="PROTOPORPHYRINOGEN OXIDASE"/>
    <property type="match status" value="1"/>
</dbReference>
<evidence type="ECO:0000313" key="4">
    <source>
        <dbReference type="Proteomes" id="UP001302719"/>
    </source>
</evidence>
<feature type="domain" description="Amine oxidase" evidence="2">
    <location>
        <begin position="70"/>
        <end position="453"/>
    </location>
</feature>
<dbReference type="InterPro" id="IPR002937">
    <property type="entry name" value="Amino_oxidase"/>
</dbReference>
<evidence type="ECO:0000313" key="3">
    <source>
        <dbReference type="EMBL" id="WNM57887.1"/>
    </source>
</evidence>
<name>A0AA96GAS3_9BACT</name>
<dbReference type="AlphaFoldDB" id="A0AA96GAS3"/>
<dbReference type="InterPro" id="IPR050464">
    <property type="entry name" value="Zeta_carotene_desat/Oxidored"/>
</dbReference>
<protein>
    <submittedName>
        <fullName evidence="3">FAD-dependent oxidoreductase</fullName>
    </submittedName>
</protein>
<dbReference type="Pfam" id="PF01593">
    <property type="entry name" value="Amino_oxidase"/>
    <property type="match status" value="1"/>
</dbReference>
<accession>A0AA96GAS3</accession>
<reference evidence="3 4" key="1">
    <citation type="submission" date="2023-01" db="EMBL/GenBank/DDBJ databases">
        <title>Cultivation and genomic characterization of new, ubiquitous marine nitrite-oxidizing bacteria from the Nitrospirales.</title>
        <authorList>
            <person name="Mueller A.J."/>
            <person name="Daebeler A."/>
            <person name="Herbold C.W."/>
            <person name="Kirkegaard R.H."/>
            <person name="Daims H."/>
        </authorList>
    </citation>
    <scope>NUCLEOTIDE SEQUENCE [LARGE SCALE GENOMIC DNA]</scope>
    <source>
        <strain evidence="3 4">VA</strain>
    </source>
</reference>
<dbReference type="Proteomes" id="UP001302719">
    <property type="component" value="Chromosome"/>
</dbReference>
<dbReference type="KEGG" id="nall:PP769_18235"/>
<dbReference type="EMBL" id="CP116967">
    <property type="protein sequence ID" value="WNM57887.1"/>
    <property type="molecule type" value="Genomic_DNA"/>
</dbReference>
<dbReference type="Gene3D" id="3.90.660.50">
    <property type="match status" value="1"/>
</dbReference>
<dbReference type="RefSeq" id="WP_312642929.1">
    <property type="nucleotide sequence ID" value="NZ_CP116967.1"/>
</dbReference>
<sequence length="462" mass="51503">MTHHILILSGNLPGLLAAYRLIPYGFRITILEDDNPVSPAPSSPPFAKSIEPDHPPSLQRLTTQPSPLIIPRYYHATWGLFQELAFEHAAQCIQPVDLEFGTSEGQPLTLSNAKGIATLHPMIRLAGFRALPWSDRWHLINFLEKKWEEPRSPDHHPDMLTVESWLISAQQSALARQRIWNPFCRLFLGCDVTQASLGYFLEVLSRFWLSKPNGPETFLASPDMQSHLQQKLRHVLIEKGVTFYPSNAITAIHADTERIQVIGLATGERLNADIYVSPLSPPELLRLLPERAPARFSCFSHLAQLQESSGTLVRLTLNDTLLPPRLILNTGVFDWVTSQAVQHTDGAKTSITGFNLSPPQSSGHTDDWLKETVWPHIKKILQISPEQSIPSGEPSVTQSAYPYLPCLTGYRTFRPLPNTPIPNLFLAGPWTATPLPPSLESTVLSAYACARAVTEWVQASSH</sequence>